<dbReference type="Proteomes" id="UP000735302">
    <property type="component" value="Unassembled WGS sequence"/>
</dbReference>
<evidence type="ECO:0000313" key="17">
    <source>
        <dbReference type="Proteomes" id="UP000735302"/>
    </source>
</evidence>
<sequence length="421" mass="49022">MSVVDKPSQNALKYLKFRNHTVDSVSSKLPKKESDPVAQTLPKRRRGRFRGSTGQHAFYHAKARDWHVDPEIVRTMCKQTNFTQCEPPTKRSEEKKKADRASRKPFKVVTYIRFRYNPNDPSFAGCDYDNCVYTGNVVTADTDAVFIFGVGLKESTPLPKLRLPHQTYIIASWEPPAFIWSDTLTNEHSKWNHFFNATMTYRIDADISYRYGKLDFQPRRQSELPNYRMIARLKTRTAIWMVSNCGPTPSKRMAYVKEMQKYIDIDIFGVCGEPCELNDERCVADFSSTYKFYLAFENSFSTDYVTEKLFKLFVDDMHIIPVVRGAVDYNREFPEKSLVNSANFKNPQELALFLKALGADEMEYSNYLEVKDRYRAITFGNRWCYLCEYLHKEALLNKNHIGNRTVNIKKTLFKGHVFNPS</sequence>
<evidence type="ECO:0000256" key="5">
    <source>
        <dbReference type="ARBA" id="ARBA00022679"/>
    </source>
</evidence>
<dbReference type="InterPro" id="IPR038577">
    <property type="entry name" value="GT10-like_C_sf"/>
</dbReference>
<dbReference type="PANTHER" id="PTHR48438:SF1">
    <property type="entry name" value="ALPHA-(1,3)-FUCOSYLTRANSFERASE C-RELATED"/>
    <property type="match status" value="1"/>
</dbReference>
<dbReference type="InterPro" id="IPR055270">
    <property type="entry name" value="Glyco_tran_10_C"/>
</dbReference>
<dbReference type="GO" id="GO:0000139">
    <property type="term" value="C:Golgi membrane"/>
    <property type="evidence" value="ECO:0007669"/>
    <property type="project" value="UniProtKB-SubCell"/>
</dbReference>
<protein>
    <recommendedName>
        <fullName evidence="12">Fucosyltransferase</fullName>
        <ecNumber evidence="12">2.4.1.-</ecNumber>
    </recommendedName>
</protein>
<evidence type="ECO:0000256" key="13">
    <source>
        <dbReference type="SAM" id="MobiDB-lite"/>
    </source>
</evidence>
<name>A0AAV4AIQ3_9GAST</name>
<keyword evidence="5 12" id="KW-0808">Transferase</keyword>
<evidence type="ECO:0000256" key="7">
    <source>
        <dbReference type="ARBA" id="ARBA00022968"/>
    </source>
</evidence>
<dbReference type="Gene3D" id="3.40.50.11660">
    <property type="entry name" value="Glycosyl transferase family 10, C-terminal domain"/>
    <property type="match status" value="1"/>
</dbReference>
<keyword evidence="11" id="KW-0325">Glycoprotein</keyword>
<feature type="region of interest" description="Disordered" evidence="13">
    <location>
        <begin position="25"/>
        <end position="54"/>
    </location>
</feature>
<feature type="domain" description="Fucosyltransferase C-terminal" evidence="14">
    <location>
        <begin position="233"/>
        <end position="395"/>
    </location>
</feature>
<comment type="subcellular location">
    <subcellularLocation>
        <location evidence="1">Golgi apparatus membrane</location>
        <topology evidence="1">Single-pass type II membrane protein</topology>
    </subcellularLocation>
    <subcellularLocation>
        <location evidence="12">Golgi apparatus</location>
        <location evidence="12">Golgi stack membrane</location>
        <topology evidence="12">Single-pass type II membrane protein</topology>
    </subcellularLocation>
</comment>
<dbReference type="GO" id="GO:0008417">
    <property type="term" value="F:fucosyltransferase activity"/>
    <property type="evidence" value="ECO:0007669"/>
    <property type="project" value="InterPro"/>
</dbReference>
<feature type="domain" description="Fucosyltransferase N-terminal" evidence="15">
    <location>
        <begin position="123"/>
        <end position="212"/>
    </location>
</feature>
<dbReference type="PANTHER" id="PTHR48438">
    <property type="entry name" value="ALPHA-(1,3)-FUCOSYLTRANSFERASE C-RELATED"/>
    <property type="match status" value="1"/>
</dbReference>
<evidence type="ECO:0000256" key="9">
    <source>
        <dbReference type="ARBA" id="ARBA00023034"/>
    </source>
</evidence>
<evidence type="ECO:0000256" key="4">
    <source>
        <dbReference type="ARBA" id="ARBA00022676"/>
    </source>
</evidence>
<keyword evidence="10" id="KW-0472">Membrane</keyword>
<keyword evidence="8" id="KW-1133">Transmembrane helix</keyword>
<dbReference type="EMBL" id="BLXT01003846">
    <property type="protein sequence ID" value="GFO07220.1"/>
    <property type="molecule type" value="Genomic_DNA"/>
</dbReference>
<dbReference type="AlphaFoldDB" id="A0AAV4AIQ3"/>
<dbReference type="EC" id="2.4.1.-" evidence="12"/>
<evidence type="ECO:0000256" key="3">
    <source>
        <dbReference type="ARBA" id="ARBA00008919"/>
    </source>
</evidence>
<evidence type="ECO:0000259" key="15">
    <source>
        <dbReference type="Pfam" id="PF17039"/>
    </source>
</evidence>
<evidence type="ECO:0000313" key="16">
    <source>
        <dbReference type="EMBL" id="GFO07220.1"/>
    </source>
</evidence>
<keyword evidence="9 12" id="KW-0333">Golgi apparatus</keyword>
<evidence type="ECO:0000256" key="2">
    <source>
        <dbReference type="ARBA" id="ARBA00004922"/>
    </source>
</evidence>
<evidence type="ECO:0000256" key="8">
    <source>
        <dbReference type="ARBA" id="ARBA00022989"/>
    </source>
</evidence>
<comment type="similarity">
    <text evidence="3 12">Belongs to the glycosyltransferase 10 family.</text>
</comment>
<keyword evidence="6 12" id="KW-0812">Transmembrane</keyword>
<evidence type="ECO:0000256" key="6">
    <source>
        <dbReference type="ARBA" id="ARBA00022692"/>
    </source>
</evidence>
<dbReference type="Pfam" id="PF17039">
    <property type="entry name" value="Glyco_tran_10_N"/>
    <property type="match status" value="1"/>
</dbReference>
<gene>
    <name evidence="16" type="ORF">PoB_003372500</name>
</gene>
<dbReference type="SUPFAM" id="SSF53756">
    <property type="entry name" value="UDP-Glycosyltransferase/glycogen phosphorylase"/>
    <property type="match status" value="1"/>
</dbReference>
<evidence type="ECO:0000256" key="11">
    <source>
        <dbReference type="ARBA" id="ARBA00023180"/>
    </source>
</evidence>
<evidence type="ECO:0000256" key="12">
    <source>
        <dbReference type="RuleBase" id="RU003832"/>
    </source>
</evidence>
<evidence type="ECO:0000256" key="10">
    <source>
        <dbReference type="ARBA" id="ARBA00023136"/>
    </source>
</evidence>
<dbReference type="InterPro" id="IPR001503">
    <property type="entry name" value="Glyco_trans_10"/>
</dbReference>
<dbReference type="InterPro" id="IPR031481">
    <property type="entry name" value="Glyco_tran_10_N"/>
</dbReference>
<comment type="caution">
    <text evidence="16">The sequence shown here is derived from an EMBL/GenBank/DDBJ whole genome shotgun (WGS) entry which is preliminary data.</text>
</comment>
<evidence type="ECO:0000259" key="14">
    <source>
        <dbReference type="Pfam" id="PF00852"/>
    </source>
</evidence>
<keyword evidence="17" id="KW-1185">Reference proteome</keyword>
<evidence type="ECO:0000256" key="1">
    <source>
        <dbReference type="ARBA" id="ARBA00004323"/>
    </source>
</evidence>
<keyword evidence="4 12" id="KW-0328">Glycosyltransferase</keyword>
<comment type="pathway">
    <text evidence="2">Protein modification; protein glycosylation.</text>
</comment>
<reference evidence="16 17" key="1">
    <citation type="journal article" date="2021" name="Elife">
        <title>Chloroplast acquisition without the gene transfer in kleptoplastic sea slugs, Plakobranchus ocellatus.</title>
        <authorList>
            <person name="Maeda T."/>
            <person name="Takahashi S."/>
            <person name="Yoshida T."/>
            <person name="Shimamura S."/>
            <person name="Takaki Y."/>
            <person name="Nagai Y."/>
            <person name="Toyoda A."/>
            <person name="Suzuki Y."/>
            <person name="Arimoto A."/>
            <person name="Ishii H."/>
            <person name="Satoh N."/>
            <person name="Nishiyama T."/>
            <person name="Hasebe M."/>
            <person name="Maruyama T."/>
            <person name="Minagawa J."/>
            <person name="Obokata J."/>
            <person name="Shigenobu S."/>
        </authorList>
    </citation>
    <scope>NUCLEOTIDE SEQUENCE [LARGE SCALE GENOMIC DNA]</scope>
</reference>
<dbReference type="GO" id="GO:0032580">
    <property type="term" value="C:Golgi cisterna membrane"/>
    <property type="evidence" value="ECO:0007669"/>
    <property type="project" value="UniProtKB-SubCell"/>
</dbReference>
<keyword evidence="7" id="KW-0735">Signal-anchor</keyword>
<accession>A0AAV4AIQ3</accession>
<organism evidence="16 17">
    <name type="scientific">Plakobranchus ocellatus</name>
    <dbReference type="NCBI Taxonomy" id="259542"/>
    <lineage>
        <taxon>Eukaryota</taxon>
        <taxon>Metazoa</taxon>
        <taxon>Spiralia</taxon>
        <taxon>Lophotrochozoa</taxon>
        <taxon>Mollusca</taxon>
        <taxon>Gastropoda</taxon>
        <taxon>Heterobranchia</taxon>
        <taxon>Euthyneura</taxon>
        <taxon>Panpulmonata</taxon>
        <taxon>Sacoglossa</taxon>
        <taxon>Placobranchoidea</taxon>
        <taxon>Plakobranchidae</taxon>
        <taxon>Plakobranchus</taxon>
    </lineage>
</organism>
<dbReference type="FunFam" id="3.40.50.11660:FF:000002">
    <property type="entry name" value="Alpha-(1,3)-fucosyltransferase"/>
    <property type="match status" value="1"/>
</dbReference>
<proteinExistence type="inferred from homology"/>
<dbReference type="Pfam" id="PF00852">
    <property type="entry name" value="Glyco_transf_10"/>
    <property type="match status" value="1"/>
</dbReference>